<dbReference type="EMBL" id="JAJAQC010000063">
    <property type="protein sequence ID" value="MDA0567564.1"/>
    <property type="molecule type" value="Genomic_DNA"/>
</dbReference>
<evidence type="ECO:0000259" key="2">
    <source>
        <dbReference type="Pfam" id="PF01266"/>
    </source>
</evidence>
<evidence type="ECO:0000256" key="1">
    <source>
        <dbReference type="SAM" id="MobiDB-lite"/>
    </source>
</evidence>
<feature type="region of interest" description="Disordered" evidence="1">
    <location>
        <begin position="123"/>
        <end position="142"/>
    </location>
</feature>
<feature type="domain" description="FAD dependent oxidoreductase" evidence="2">
    <location>
        <begin position="47"/>
        <end position="448"/>
    </location>
</feature>
<reference evidence="3" key="1">
    <citation type="submission" date="2021-10" db="EMBL/GenBank/DDBJ databases">
        <title>Streptomonospora sp. nov., isolated from mangrove soil.</title>
        <authorList>
            <person name="Chen X."/>
            <person name="Ge X."/>
            <person name="Liu W."/>
        </authorList>
    </citation>
    <scope>NUCLEOTIDE SEQUENCE</scope>
    <source>
        <strain evidence="3">S1-112</strain>
    </source>
</reference>
<evidence type="ECO:0000313" key="3">
    <source>
        <dbReference type="EMBL" id="MDA0567564.1"/>
    </source>
</evidence>
<evidence type="ECO:0000313" key="4">
    <source>
        <dbReference type="Proteomes" id="UP001140076"/>
    </source>
</evidence>
<dbReference type="InterPro" id="IPR006076">
    <property type="entry name" value="FAD-dep_OxRdtase"/>
</dbReference>
<name>A0A9X3NT79_9ACTN</name>
<dbReference type="PANTHER" id="PTHR13847">
    <property type="entry name" value="SARCOSINE DEHYDROGENASE-RELATED"/>
    <property type="match status" value="1"/>
</dbReference>
<comment type="caution">
    <text evidence="3">The sequence shown here is derived from an EMBL/GenBank/DDBJ whole genome shotgun (WGS) entry which is preliminary data.</text>
</comment>
<dbReference type="SUPFAM" id="SSF51905">
    <property type="entry name" value="FAD/NAD(P)-binding domain"/>
    <property type="match status" value="1"/>
</dbReference>
<keyword evidence="4" id="KW-1185">Reference proteome</keyword>
<dbReference type="Proteomes" id="UP001140076">
    <property type="component" value="Unassembled WGS sequence"/>
</dbReference>
<dbReference type="Gene3D" id="3.30.9.10">
    <property type="entry name" value="D-Amino Acid Oxidase, subunit A, domain 2"/>
    <property type="match status" value="1"/>
</dbReference>
<dbReference type="AlphaFoldDB" id="A0A9X3NT79"/>
<gene>
    <name evidence="3" type="ORF">LG943_25055</name>
</gene>
<dbReference type="Pfam" id="PF01266">
    <property type="entry name" value="DAO"/>
    <property type="match status" value="1"/>
</dbReference>
<dbReference type="Gene3D" id="3.50.50.60">
    <property type="entry name" value="FAD/NAD(P)-binding domain"/>
    <property type="match status" value="2"/>
</dbReference>
<dbReference type="InterPro" id="IPR036188">
    <property type="entry name" value="FAD/NAD-bd_sf"/>
</dbReference>
<protein>
    <submittedName>
        <fullName evidence="3">FAD-binding oxidoreductase</fullName>
    </submittedName>
</protein>
<dbReference type="PANTHER" id="PTHR13847:SF285">
    <property type="entry name" value="FAD DEPENDENT OXIDOREDUCTASE DOMAIN-CONTAINING PROTEIN"/>
    <property type="match status" value="1"/>
</dbReference>
<dbReference type="RefSeq" id="WP_270074809.1">
    <property type="nucleotide sequence ID" value="NZ_JAJAQC010000063.1"/>
</dbReference>
<proteinExistence type="predicted"/>
<accession>A0A9X3NT79</accession>
<dbReference type="GO" id="GO:0005737">
    <property type="term" value="C:cytoplasm"/>
    <property type="evidence" value="ECO:0007669"/>
    <property type="project" value="TreeGrafter"/>
</dbReference>
<organism evidence="3 4">
    <name type="scientific">Streptomonospora mangrovi</name>
    <dbReference type="NCBI Taxonomy" id="2883123"/>
    <lineage>
        <taxon>Bacteria</taxon>
        <taxon>Bacillati</taxon>
        <taxon>Actinomycetota</taxon>
        <taxon>Actinomycetes</taxon>
        <taxon>Streptosporangiales</taxon>
        <taxon>Nocardiopsidaceae</taxon>
        <taxon>Streptomonospora</taxon>
    </lineage>
</organism>
<sequence length="513" mass="55236">MKPFASAAEMRAIPRSQEFRNGGVSFWFRDIGLPERRPALPGSADYDVCVVGAGYTGLWTAYYLKKAQPDLRVAVLEREFAGFGASGRNGGWLSAEFAGSRRPYGAEGGGAAGGSGGGIAAAAKRGATGRRGDSPKGGTGGGKGGMVALQRAMMDSVDEVIAVAEAEGVDADIVKGGMRLVATNPAQKARLIAEVEELHTWGYWPEDLYLLDPYGEPRLQVDGAVAAAYSPHAARVHPAKLVVGLAAAVEALGVDIFEGTAVTEIHPREGAVRPGAVTEGGTVRADHVIRATEGFTSTIQGWRREWLPMNSSMIVTEPLTEAMWDHIGWERHEVLGDQAHAYFYAQRTADGRIAIGGRGVPYRFGSARDDRGATPPQTIAELWRVLARLFPVASEVPVAHAWSGVLGFPRDWRPTVNLDQESGLGWAGGYVGNGVTTSNLAGRTLRDLILRRRTDLTQLPWVGHRVRGWEPEPLRWVGTHLVYGLYRGADRRESDRVSRTSRLAEIAGRIAGR</sequence>